<reference evidence="6 7" key="1">
    <citation type="submission" date="2019-11" db="EMBL/GenBank/DDBJ databases">
        <title>Streptococcus uberis isolated from clinical mastitis cases on a southeastern Queensland dairy.</title>
        <authorList>
            <person name="Workentine M.L."/>
            <person name="Price R."/>
            <person name="Olchowy T."/>
        </authorList>
    </citation>
    <scope>NUCLEOTIDE SEQUENCE [LARGE SCALE GENOMIC DNA]</scope>
    <source>
        <strain evidence="6 7">OLC4459-A17</strain>
    </source>
</reference>
<dbReference type="Proteomes" id="UP000483839">
    <property type="component" value="Unassembled WGS sequence"/>
</dbReference>
<comment type="subcellular location">
    <subcellularLocation>
        <location evidence="1">Membrane</location>
        <topology evidence="1">Multi-pass membrane protein</topology>
    </subcellularLocation>
</comment>
<gene>
    <name evidence="6" type="ORF">GKS16_02465</name>
</gene>
<dbReference type="PANTHER" id="PTHR43229:SF2">
    <property type="entry name" value="NODULATION PROTEIN J"/>
    <property type="match status" value="1"/>
</dbReference>
<keyword evidence="3" id="KW-1133">Transmembrane helix</keyword>
<dbReference type="InterPro" id="IPR051784">
    <property type="entry name" value="Nod_factor_ABC_transporter"/>
</dbReference>
<organism evidence="6 7">
    <name type="scientific">Streptococcus uberis</name>
    <dbReference type="NCBI Taxonomy" id="1349"/>
    <lineage>
        <taxon>Bacteria</taxon>
        <taxon>Bacillati</taxon>
        <taxon>Bacillota</taxon>
        <taxon>Bacilli</taxon>
        <taxon>Lactobacillales</taxon>
        <taxon>Streptococcaceae</taxon>
        <taxon>Streptococcus</taxon>
    </lineage>
</organism>
<dbReference type="Pfam" id="PF01061">
    <property type="entry name" value="ABC2_membrane"/>
    <property type="match status" value="1"/>
</dbReference>
<evidence type="ECO:0000259" key="5">
    <source>
        <dbReference type="Pfam" id="PF01061"/>
    </source>
</evidence>
<dbReference type="GO" id="GO:0016020">
    <property type="term" value="C:membrane"/>
    <property type="evidence" value="ECO:0007669"/>
    <property type="project" value="UniProtKB-SubCell"/>
</dbReference>
<dbReference type="EMBL" id="WLXI01000018">
    <property type="protein sequence ID" value="MTD01147.1"/>
    <property type="molecule type" value="Genomic_DNA"/>
</dbReference>
<feature type="domain" description="ABC-2 type transporter transmembrane" evidence="5">
    <location>
        <begin position="4"/>
        <end position="221"/>
    </location>
</feature>
<sequence length="281" mass="31791">MIATIERHLSLYFKQKASIFFSLLGALIAFFLYIIFLQKNLVLSWEKSFSDPKPYLDFWIMGGVLAVTAITTSWAALSRIVSDKEQSVWDDLLMTDVSPLSLTIGYFMSGTLISLIMQGLVFVIMFTYFSWQDQLEWQVNFLPELAFIALLASLQASLFATIILQFVHSSEVESRLSTIIGTASGFLVGVYMPIGVLPDFAQTLVKLTPATYIASLYRQVMMKELLVDLGMAKADFKAFMGIGLKWDKLTTISQDYHIVFITIIGMLFFLVFLIVIRREKA</sequence>
<evidence type="ECO:0000256" key="4">
    <source>
        <dbReference type="ARBA" id="ARBA00023136"/>
    </source>
</evidence>
<keyword evidence="2" id="KW-0812">Transmembrane</keyword>
<comment type="caution">
    <text evidence="6">The sequence shown here is derived from an EMBL/GenBank/DDBJ whole genome shotgun (WGS) entry which is preliminary data.</text>
</comment>
<evidence type="ECO:0000256" key="3">
    <source>
        <dbReference type="ARBA" id="ARBA00022989"/>
    </source>
</evidence>
<dbReference type="InterPro" id="IPR013525">
    <property type="entry name" value="ABC2_TM"/>
</dbReference>
<dbReference type="GO" id="GO:0140359">
    <property type="term" value="F:ABC-type transporter activity"/>
    <property type="evidence" value="ECO:0007669"/>
    <property type="project" value="InterPro"/>
</dbReference>
<protein>
    <submittedName>
        <fullName evidence="6">ABC transporter permease</fullName>
    </submittedName>
</protein>
<dbReference type="RefSeq" id="WP_154617176.1">
    <property type="nucleotide sequence ID" value="NZ_JADFBG010000001.1"/>
</dbReference>
<name>A0A6L6G7N1_STRUB</name>
<proteinExistence type="predicted"/>
<dbReference type="AlphaFoldDB" id="A0A6L6G7N1"/>
<keyword evidence="4" id="KW-0472">Membrane</keyword>
<evidence type="ECO:0000313" key="7">
    <source>
        <dbReference type="Proteomes" id="UP000483839"/>
    </source>
</evidence>
<accession>A0A6L6G7N1</accession>
<evidence type="ECO:0000313" key="6">
    <source>
        <dbReference type="EMBL" id="MTD01147.1"/>
    </source>
</evidence>
<evidence type="ECO:0000256" key="2">
    <source>
        <dbReference type="ARBA" id="ARBA00022692"/>
    </source>
</evidence>
<dbReference type="PANTHER" id="PTHR43229">
    <property type="entry name" value="NODULATION PROTEIN J"/>
    <property type="match status" value="1"/>
</dbReference>
<evidence type="ECO:0000256" key="1">
    <source>
        <dbReference type="ARBA" id="ARBA00004141"/>
    </source>
</evidence>